<dbReference type="SUPFAM" id="SSF56219">
    <property type="entry name" value="DNase I-like"/>
    <property type="match status" value="1"/>
</dbReference>
<dbReference type="Pfam" id="PF00078">
    <property type="entry name" value="RVT_1"/>
    <property type="match status" value="2"/>
</dbReference>
<dbReference type="PANTHER" id="PTHR33116:SF78">
    <property type="entry name" value="OS12G0587133 PROTEIN"/>
    <property type="match status" value="1"/>
</dbReference>
<accession>A0A2N9ISY3</accession>
<dbReference type="PROSITE" id="PS50878">
    <property type="entry name" value="RT_POL"/>
    <property type="match status" value="1"/>
</dbReference>
<dbReference type="CDD" id="cd06222">
    <property type="entry name" value="RNase_H_like"/>
    <property type="match status" value="1"/>
</dbReference>
<dbReference type="GO" id="GO:0003676">
    <property type="term" value="F:nucleic acid binding"/>
    <property type="evidence" value="ECO:0007669"/>
    <property type="project" value="InterPro"/>
</dbReference>
<evidence type="ECO:0000259" key="1">
    <source>
        <dbReference type="PROSITE" id="PS50878"/>
    </source>
</evidence>
<proteinExistence type="predicted"/>
<dbReference type="InterPro" id="IPR026960">
    <property type="entry name" value="RVT-Znf"/>
</dbReference>
<organism evidence="2">
    <name type="scientific">Fagus sylvatica</name>
    <name type="common">Beechnut</name>
    <dbReference type="NCBI Taxonomy" id="28930"/>
    <lineage>
        <taxon>Eukaryota</taxon>
        <taxon>Viridiplantae</taxon>
        <taxon>Streptophyta</taxon>
        <taxon>Embryophyta</taxon>
        <taxon>Tracheophyta</taxon>
        <taxon>Spermatophyta</taxon>
        <taxon>Magnoliopsida</taxon>
        <taxon>eudicotyledons</taxon>
        <taxon>Gunneridae</taxon>
        <taxon>Pentapetalae</taxon>
        <taxon>rosids</taxon>
        <taxon>fabids</taxon>
        <taxon>Fagales</taxon>
        <taxon>Fagaceae</taxon>
        <taxon>Fagus</taxon>
    </lineage>
</organism>
<dbReference type="InterPro" id="IPR025558">
    <property type="entry name" value="DUF4283"/>
</dbReference>
<dbReference type="Pfam" id="PF14111">
    <property type="entry name" value="DUF4283"/>
    <property type="match status" value="1"/>
</dbReference>
<dbReference type="Pfam" id="PF13456">
    <property type="entry name" value="RVT_3"/>
    <property type="match status" value="1"/>
</dbReference>
<dbReference type="InterPro" id="IPR000477">
    <property type="entry name" value="RT_dom"/>
</dbReference>
<sequence>MEELSNTASLVDEIISRTKNINYADNRVSLPTVEFTSEIFDLNLIGKVISSRNFNQYLVKEIVTRAWSPSWQLTISKMDYNVFLFTFENPSDLEKVFRKRPWTLRGANLVLKKWAPDLLGNEIDFSKSSFWVQVHGLLGLWQQPFYLKRICGEIGQVLEEDFVSKVQLPWRKFAWIHVDVDITKPLKLGVFLPHKNWDDLWVGFKYEKLPDVYINCDKDVVPPQIYDKSCDSSLIESGKEDGAIAVDRSLVDNSSALPNPTTDKDSMINITCPISIDTGILGSRSTTSLGSDKAGNKLDACSGRVAVSFLGSQMQQALVEECCSSHIGCIMMTRSEILSHIQVEVLEFDPQLIAVSIHSNVSVWILVGFYSPPQKSKRRIAWENLHALLESLSDPWELLILVTLGTSSPGAKGAVLYHLGAIKSDQFPLLLDSNPNDPSSPRPFRFETTWLRDPSYTEIVRKSWKKSFTGCPGVKLCRKQHATKSVLKKWNRNVFGFCQTRITELTEKIVEIQGQEMSVSNAKKEAKLQGELDKWLTRNDTVWKQKSQEIWLRDGDRNTKFFHLSTIIRRRHNSIDAIRDDSGGWILDKKDIGHHIRDKFKSLFTEKEISCPSDLGNLMLPVISPEVNADICKILTTEEIKSVIFDMQDLKAPGPNGLPSVSMVSSSILVNGGRTEAFKPSRGLCQGDPLSPYLFILYPDVLSRLIDQQFNLGPAITHVMFADDLMLFTRANKRQVGILNKCIETYCLWSSQNINREKSGVIFSMLVTNDTKRWIKGEMQMKKLPLDAFYLGTPIFSSRSKTRGHKYLIDRIESKLMGWRCKALSWAGRRTLIKSIALALSTYSFSTEDVPVTVIKLKTIRAQTSIQFALTLENIWIVRNQVVYNDLKINHLAIVKNLEVRVLEHWQILNPLPVDDTEVKSIPRWSVPPPQVLKFNVDAVLKDGLVTLSVIVRSDSGHVMNGWTKRYDTTDPCTAEAAAILWAMKLAKENNYLRILVEGNAKICIEAITEEAATIPWRILSLVNIIKVLALEFPSCSFCWVRRDANGMAHSLAKFASSLPSSFSCNSSNLPPSVHEAWIRDLIASSSVTLLESKTDCYITFIYASNDGMDRRQLWLDLEDIQGMVAKSPWLLAGDFNVIKAPTEKLGGLALNSYEKEFKSCTEAIGIEDHPAVGCFYTWTNRREDGQFIVKKLDRVLVNHAWFALFPQCIVHFLPPAWATEIVGSPMFTLSKKLKAVKAKLRDVDKDLYGCISQKVNTIRQKLEAIQVSLMQRQSDISLRKVEHECLHELTSILGAEEAYLKQKARNKWLQLGDQNNKYFYNQIKARQARNAIKCLVDSDGNRLEDPAQIKQEIITFYEQLFGQSTLVNEGGMMNRVSALMSPKISGESQSFLQHEVTDDEIRCTMFSLGSEKAPGPDGFTAHFFKKAWSIVGEEVCQAVKSFFQSSSLLKEFNSTIITLVPKVPNPSKVAEFRPIACCNVLYKCITKILANRLNSCLSELISSNQTAFVKGRNISENILLAQELVKGYHKDKGKARCAIKVDLKKAYDSVEWSFILMSLLAVGCPPIYVNWVRECITTPRFSISLNGSLAGYFKGGKGLRQGDPLSPYLFVLAMEVLTQLFQAKVRESNQFKFHPQCENLKITHLSFADDLMIFVAADLHSVQLVKDTLDEFKELSGLSVNHSKSEVFCAAVPTVLQDQILSILQFRVGKLPVRYLGMPLIAGRLSYSDCIPLIEKITARINSWTARHLSFAGRLQLISSVLNSVQMFWSSIFILPKKVITAVEKQFNHFLWNGHAEGRGGSKVSWKQVCLPKQEGGLGLKRIEEWNKAAVLKHIWHLFTQAGSLWVAWVHDVLLKGKSFWAGMVVLFFLWHDRWHPNGVLYQTYGHRVVYDAASNLHAKVSSVIHNKEWCWCPARSEDMVDIQRKLSLIQIKESDKVVWALTATGIFNCAATWQHLRSKQIEVPWWKLVWFREAIPKHCFIGWLAIKDRLSTKDRLLLWGINVDPICQFCRQYMEDRNHLFFKCSFSNRIWKYIMALCLVSSAPEDWDLLLEWGIKNLKGRSFRVTLCKIAWWATVYHLWLQRNARLHAGEVKSEEQIIKAIRRDVKAKMEAIKAPASILHNTLCNNWHILLCTA</sequence>
<dbReference type="SUPFAM" id="SSF53098">
    <property type="entry name" value="Ribonuclease H-like"/>
    <property type="match status" value="1"/>
</dbReference>
<dbReference type="InterPro" id="IPR043502">
    <property type="entry name" value="DNA/RNA_pol_sf"/>
</dbReference>
<dbReference type="Gene3D" id="3.60.10.10">
    <property type="entry name" value="Endonuclease/exonuclease/phosphatase"/>
    <property type="match status" value="1"/>
</dbReference>
<dbReference type="GO" id="GO:0004523">
    <property type="term" value="F:RNA-DNA hybrid ribonuclease activity"/>
    <property type="evidence" value="ECO:0007669"/>
    <property type="project" value="InterPro"/>
</dbReference>
<dbReference type="SUPFAM" id="SSF56672">
    <property type="entry name" value="DNA/RNA polymerases"/>
    <property type="match status" value="1"/>
</dbReference>
<dbReference type="EMBL" id="OIVN01006201">
    <property type="protein sequence ID" value="SPD27648.1"/>
    <property type="molecule type" value="Genomic_DNA"/>
</dbReference>
<dbReference type="CDD" id="cd01650">
    <property type="entry name" value="RT_nLTR_like"/>
    <property type="match status" value="1"/>
</dbReference>
<gene>
    <name evidence="2" type="ORF">FSB_LOCUS55530</name>
</gene>
<dbReference type="InterPro" id="IPR036691">
    <property type="entry name" value="Endo/exonu/phosph_ase_sf"/>
</dbReference>
<dbReference type="PANTHER" id="PTHR33116">
    <property type="entry name" value="REVERSE TRANSCRIPTASE ZINC-BINDING DOMAIN-CONTAINING PROTEIN-RELATED-RELATED"/>
    <property type="match status" value="1"/>
</dbReference>
<dbReference type="InterPro" id="IPR044730">
    <property type="entry name" value="RNase_H-like_dom_plant"/>
</dbReference>
<evidence type="ECO:0000313" key="2">
    <source>
        <dbReference type="EMBL" id="SPD27648.1"/>
    </source>
</evidence>
<feature type="domain" description="Reverse transcriptase" evidence="1">
    <location>
        <begin position="1442"/>
        <end position="1721"/>
    </location>
</feature>
<dbReference type="InterPro" id="IPR036397">
    <property type="entry name" value="RNaseH_sf"/>
</dbReference>
<dbReference type="Gene3D" id="3.30.420.10">
    <property type="entry name" value="Ribonuclease H-like superfamily/Ribonuclease H"/>
    <property type="match status" value="1"/>
</dbReference>
<name>A0A2N9ISY3_FAGSY</name>
<reference evidence="2" key="1">
    <citation type="submission" date="2018-02" db="EMBL/GenBank/DDBJ databases">
        <authorList>
            <person name="Cohen D.B."/>
            <person name="Kent A.D."/>
        </authorList>
    </citation>
    <scope>NUCLEOTIDE SEQUENCE</scope>
</reference>
<dbReference type="InterPro" id="IPR002156">
    <property type="entry name" value="RNaseH_domain"/>
</dbReference>
<protein>
    <recommendedName>
        <fullName evidence="1">Reverse transcriptase domain-containing protein</fullName>
    </recommendedName>
</protein>
<dbReference type="Pfam" id="PF13966">
    <property type="entry name" value="zf-RVT"/>
    <property type="match status" value="1"/>
</dbReference>
<dbReference type="InterPro" id="IPR012337">
    <property type="entry name" value="RNaseH-like_sf"/>
</dbReference>